<evidence type="ECO:0000313" key="3">
    <source>
        <dbReference type="Proteomes" id="UP000737402"/>
    </source>
</evidence>
<dbReference type="RefSeq" id="WP_204418446.1">
    <property type="nucleotide sequence ID" value="NZ_JAFBED010000009.1"/>
</dbReference>
<feature type="region of interest" description="Disordered" evidence="1">
    <location>
        <begin position="79"/>
        <end position="117"/>
    </location>
</feature>
<protein>
    <submittedName>
        <fullName evidence="2">Secreted protein with C-terminal beta-propeller domain</fullName>
    </submittedName>
</protein>
<evidence type="ECO:0000313" key="2">
    <source>
        <dbReference type="EMBL" id="MBM7621669.1"/>
    </source>
</evidence>
<feature type="compositionally biased region" description="Basic and acidic residues" evidence="1">
    <location>
        <begin position="87"/>
        <end position="99"/>
    </location>
</feature>
<gene>
    <name evidence="2" type="ORF">JOC95_003558</name>
</gene>
<dbReference type="EMBL" id="JAFBED010000009">
    <property type="protein sequence ID" value="MBM7621669.1"/>
    <property type="molecule type" value="Genomic_DNA"/>
</dbReference>
<proteinExistence type="predicted"/>
<dbReference type="InterPro" id="IPR014441">
    <property type="entry name" value="UCP006425_b-propeller"/>
</dbReference>
<dbReference type="Proteomes" id="UP000737402">
    <property type="component" value="Unassembled WGS sequence"/>
</dbReference>
<dbReference type="PIRSF" id="PIRSF006425">
    <property type="entry name" value="UCP006425_WD40"/>
    <property type="match status" value="1"/>
</dbReference>
<keyword evidence="3" id="KW-1185">Reference proteome</keyword>
<dbReference type="Pfam" id="PF09826">
    <property type="entry name" value="Beta_propel"/>
    <property type="match status" value="1"/>
</dbReference>
<sequence length="630" mass="71225">MQKRALIFFLIIVAMSAVFGFIYYKYDPTSATGSVNKGNWDKENGLPTVGSKKELNKLFQDRLEKREKQMGAGIAFETAEDSSAGAEAERSADNSKSEGDSSSSGHSDTNVQVEGVDEADIVKTDGEYIYQAIDGKLKITKATPVDSIEIITEIKYQDFSPYQMFLDGNQLVLIGHHCKETFAPHSTKEGTRDLIMPMNEATRVIVYDISDAANPKVQKTLTLEGGYFSSRKIDEKVYVIVNQYPNYWMLEENPDVDLRPRLSDTTGEEESEDMKRIAYSDIHYFPESSEDNFMTIASFDLTKPDQDATVLSYIGSGQQVYMSKENLYVAVPSYNQSGRMMPADVNTDIYKFSVNGLDVQFASSGSIPGYLLNQFSMDEYNGYFRVTATDGQAWDETSPSRNNLFIMDGSMKVISSVEDLARGERIYSVRFMGEKAYVVTFKEVDPLFVFDLSDPNAPKVLGELKIPGFSNYLHPYDENHLIGFGQNTKIEKDQFGTRVVTDGVKISLFDVSDPANPIEKHTEVIGGQATYSPLNYDHKALLFNKEKDIFAFPIVMYREKEKHDYRFEFEGALVYGIDPEKGFTLHTKMTHQEQGTPYEDWENTIQRVLYINDHLYAVSPKKITATEITW</sequence>
<organism evidence="2 3">
    <name type="scientific">Sutcliffiella tianshenii</name>
    <dbReference type="NCBI Taxonomy" id="1463404"/>
    <lineage>
        <taxon>Bacteria</taxon>
        <taxon>Bacillati</taxon>
        <taxon>Bacillota</taxon>
        <taxon>Bacilli</taxon>
        <taxon>Bacillales</taxon>
        <taxon>Bacillaceae</taxon>
        <taxon>Sutcliffiella</taxon>
    </lineage>
</organism>
<dbReference type="InterPro" id="IPR019198">
    <property type="entry name" value="Beta_propeller_containing"/>
</dbReference>
<name>A0ABS2P464_9BACI</name>
<reference evidence="2 3" key="1">
    <citation type="submission" date="2021-01" db="EMBL/GenBank/DDBJ databases">
        <title>Genomic Encyclopedia of Type Strains, Phase IV (KMG-IV): sequencing the most valuable type-strain genomes for metagenomic binning, comparative biology and taxonomic classification.</title>
        <authorList>
            <person name="Goeker M."/>
        </authorList>
    </citation>
    <scope>NUCLEOTIDE SEQUENCE [LARGE SCALE GENOMIC DNA]</scope>
    <source>
        <strain evidence="2 3">DSM 25879</strain>
    </source>
</reference>
<evidence type="ECO:0000256" key="1">
    <source>
        <dbReference type="SAM" id="MobiDB-lite"/>
    </source>
</evidence>
<comment type="caution">
    <text evidence="2">The sequence shown here is derived from an EMBL/GenBank/DDBJ whole genome shotgun (WGS) entry which is preliminary data.</text>
</comment>
<accession>A0ABS2P464</accession>